<comment type="caution">
    <text evidence="1">The sequence shown here is derived from an EMBL/GenBank/DDBJ whole genome shotgun (WGS) entry which is preliminary data.</text>
</comment>
<organism evidence="1">
    <name type="scientific">marine sediment metagenome</name>
    <dbReference type="NCBI Taxonomy" id="412755"/>
    <lineage>
        <taxon>unclassified sequences</taxon>
        <taxon>metagenomes</taxon>
        <taxon>ecological metagenomes</taxon>
    </lineage>
</organism>
<proteinExistence type="predicted"/>
<accession>X1DSF0</accession>
<gene>
    <name evidence="1" type="ORF">S03H2_09327</name>
</gene>
<protein>
    <recommendedName>
        <fullName evidence="2">DUF2116 family Zn-ribbon domain-containing protein</fullName>
    </recommendedName>
</protein>
<reference evidence="1" key="1">
    <citation type="journal article" date="2014" name="Front. Microbiol.">
        <title>High frequency of phylogenetically diverse reductive dehalogenase-homologous genes in deep subseafloor sedimentary metagenomes.</title>
        <authorList>
            <person name="Kawai M."/>
            <person name="Futagami T."/>
            <person name="Toyoda A."/>
            <person name="Takaki Y."/>
            <person name="Nishi S."/>
            <person name="Hori S."/>
            <person name="Arai W."/>
            <person name="Tsubouchi T."/>
            <person name="Morono Y."/>
            <person name="Uchiyama I."/>
            <person name="Ito T."/>
            <person name="Fujiyama A."/>
            <person name="Inagaki F."/>
            <person name="Takami H."/>
        </authorList>
    </citation>
    <scope>NUCLEOTIDE SEQUENCE</scope>
    <source>
        <strain evidence="1">Expedition CK06-06</strain>
    </source>
</reference>
<sequence length="77" mass="8930">MVKTCVICGKKHNCREYTCSDECHELFKQKLVKEFGEYKIVVDAVTGKEHQVPLVDIFEKGLKQEDLKNYPVVDVKK</sequence>
<name>X1DSF0_9ZZZZ</name>
<evidence type="ECO:0000313" key="1">
    <source>
        <dbReference type="EMBL" id="GAH23082.1"/>
    </source>
</evidence>
<dbReference type="AlphaFoldDB" id="X1DSF0"/>
<dbReference type="EMBL" id="BARU01004713">
    <property type="protein sequence ID" value="GAH23082.1"/>
    <property type="molecule type" value="Genomic_DNA"/>
</dbReference>
<evidence type="ECO:0008006" key="2">
    <source>
        <dbReference type="Google" id="ProtNLM"/>
    </source>
</evidence>